<evidence type="ECO:0000313" key="5">
    <source>
        <dbReference type="EMBL" id="SNR35942.1"/>
    </source>
</evidence>
<dbReference type="Gene3D" id="3.40.50.150">
    <property type="entry name" value="Vaccinia Virus protein VP39"/>
    <property type="match status" value="1"/>
</dbReference>
<reference evidence="6" key="1">
    <citation type="submission" date="2017-06" db="EMBL/GenBank/DDBJ databases">
        <authorList>
            <person name="Varghese N."/>
            <person name="Submissions S."/>
        </authorList>
    </citation>
    <scope>NUCLEOTIDE SEQUENCE [LARGE SCALE GENOMIC DNA]</scope>
    <source>
        <strain evidence="6">DSM 27993</strain>
    </source>
</reference>
<evidence type="ECO:0000256" key="1">
    <source>
        <dbReference type="ARBA" id="ARBA00022553"/>
    </source>
</evidence>
<dbReference type="InterPro" id="IPR008854">
    <property type="entry name" value="TPMT"/>
</dbReference>
<evidence type="ECO:0000256" key="3">
    <source>
        <dbReference type="ARBA" id="ARBA00022679"/>
    </source>
</evidence>
<dbReference type="GO" id="GO:0008757">
    <property type="term" value="F:S-adenosylmethionine-dependent methyltransferase activity"/>
    <property type="evidence" value="ECO:0007669"/>
    <property type="project" value="InterPro"/>
</dbReference>
<gene>
    <name evidence="5" type="ORF">SAMN04488111_0791</name>
</gene>
<dbReference type="PANTHER" id="PTHR32183">
    <property type="match status" value="1"/>
</dbReference>
<keyword evidence="2 5" id="KW-0489">Methyltransferase</keyword>
<organism evidence="5 6">
    <name type="scientific">Lutibacter flavus</name>
    <dbReference type="NCBI Taxonomy" id="691689"/>
    <lineage>
        <taxon>Bacteria</taxon>
        <taxon>Pseudomonadati</taxon>
        <taxon>Bacteroidota</taxon>
        <taxon>Flavobacteriia</taxon>
        <taxon>Flavobacteriales</taxon>
        <taxon>Flavobacteriaceae</taxon>
        <taxon>Lutibacter</taxon>
    </lineage>
</organism>
<dbReference type="EMBL" id="FZNX01000001">
    <property type="protein sequence ID" value="SNR35942.1"/>
    <property type="molecule type" value="Genomic_DNA"/>
</dbReference>
<dbReference type="Pfam" id="PF05724">
    <property type="entry name" value="TPMT"/>
    <property type="match status" value="1"/>
</dbReference>
<keyword evidence="4" id="KW-0949">S-adenosyl-L-methionine</keyword>
<dbReference type="PROSITE" id="PS51585">
    <property type="entry name" value="SAM_MT_TPMT"/>
    <property type="match status" value="1"/>
</dbReference>
<protein>
    <submittedName>
        <fullName evidence="5">Thiopurine S-methyltransferase</fullName>
    </submittedName>
</protein>
<dbReference type="Proteomes" id="UP000198412">
    <property type="component" value="Unassembled WGS sequence"/>
</dbReference>
<accession>A0A238VNK1</accession>
<dbReference type="CDD" id="cd02440">
    <property type="entry name" value="AdoMet_MTases"/>
    <property type="match status" value="1"/>
</dbReference>
<name>A0A238VNK1_9FLAO</name>
<evidence type="ECO:0000313" key="6">
    <source>
        <dbReference type="Proteomes" id="UP000198412"/>
    </source>
</evidence>
<evidence type="ECO:0000256" key="4">
    <source>
        <dbReference type="ARBA" id="ARBA00022691"/>
    </source>
</evidence>
<keyword evidence="3 5" id="KW-0808">Transferase</keyword>
<keyword evidence="1" id="KW-0597">Phosphoprotein</keyword>
<keyword evidence="6" id="KW-1185">Reference proteome</keyword>
<sequence>MTYKKNKTDFDKAYWEHKYENNKTGWDIGYVSTPIKEYIDQLKNKDLKILIPGGGNSHEAEYLLNKGFKNVYVLDIAEQPLKNIESRLSQFPKNQLINQDFFEHTKTYDLIIEQTFFCALSPSLRENYVYKMYDLLNKKGKLVGLLFDFELTEEGPPFGGGLVEYIQLFYAKFEIKIVEKCYNSIKPREGRELFFIFEKK</sequence>
<proteinExistence type="predicted"/>
<evidence type="ECO:0000256" key="2">
    <source>
        <dbReference type="ARBA" id="ARBA00022603"/>
    </source>
</evidence>
<dbReference type="OrthoDB" id="9778208at2"/>
<dbReference type="RefSeq" id="WP_089377106.1">
    <property type="nucleotide sequence ID" value="NZ_FZNX01000001.1"/>
</dbReference>
<dbReference type="InterPro" id="IPR029063">
    <property type="entry name" value="SAM-dependent_MTases_sf"/>
</dbReference>
<dbReference type="AlphaFoldDB" id="A0A238VNK1"/>
<dbReference type="PANTHER" id="PTHR32183:SF11">
    <property type="entry name" value="THIOL METHYLTRANSFERASE 2-RELATED"/>
    <property type="match status" value="1"/>
</dbReference>
<dbReference type="GO" id="GO:0032259">
    <property type="term" value="P:methylation"/>
    <property type="evidence" value="ECO:0007669"/>
    <property type="project" value="UniProtKB-KW"/>
</dbReference>
<dbReference type="SUPFAM" id="SSF53335">
    <property type="entry name" value="S-adenosyl-L-methionine-dependent methyltransferases"/>
    <property type="match status" value="1"/>
</dbReference>